<evidence type="ECO:0000259" key="3">
    <source>
        <dbReference type="Pfam" id="PF01070"/>
    </source>
</evidence>
<comment type="cofactor">
    <cofactor evidence="1">
        <name>FMN</name>
        <dbReference type="ChEBI" id="CHEBI:58210"/>
    </cofactor>
</comment>
<dbReference type="AlphaFoldDB" id="Q0RXH0"/>
<name>Q0RXH0_RHOJR</name>
<dbReference type="Pfam" id="PF01070">
    <property type="entry name" value="FMN_dh"/>
    <property type="match status" value="1"/>
</dbReference>
<keyword evidence="2" id="KW-0472">Membrane</keyword>
<dbReference type="Gene3D" id="3.20.20.70">
    <property type="entry name" value="Aldolase class I"/>
    <property type="match status" value="1"/>
</dbReference>
<feature type="transmembrane region" description="Helical" evidence="2">
    <location>
        <begin position="20"/>
        <end position="44"/>
    </location>
</feature>
<accession>Q0RXH0</accession>
<evidence type="ECO:0000313" key="4">
    <source>
        <dbReference type="EMBL" id="ABH00016.1"/>
    </source>
</evidence>
<dbReference type="InterPro" id="IPR000262">
    <property type="entry name" value="FMN-dep_DH"/>
</dbReference>
<protein>
    <recommendedName>
        <fullName evidence="3">FMN-dependent dehydrogenase domain-containing protein</fullName>
    </recommendedName>
</protein>
<evidence type="ECO:0000313" key="5">
    <source>
        <dbReference type="Proteomes" id="UP000008710"/>
    </source>
</evidence>
<sequence length="81" mass="8944">MQVRLVDRAEVFVDVGITSWVGVMAARTLGSVAVLVGLTCLYGLMTASETRCRRDSLALTMQLRSARSVKTHSRYRVPSLE</sequence>
<dbReference type="HOGENOM" id="CLU_2571569_0_0_11"/>
<evidence type="ECO:0000256" key="2">
    <source>
        <dbReference type="SAM" id="Phobius"/>
    </source>
</evidence>
<dbReference type="InterPro" id="IPR013785">
    <property type="entry name" value="Aldolase_TIM"/>
</dbReference>
<keyword evidence="2" id="KW-1133">Transmembrane helix</keyword>
<organism evidence="4 5">
    <name type="scientific">Rhodococcus jostii (strain RHA1)</name>
    <dbReference type="NCBI Taxonomy" id="101510"/>
    <lineage>
        <taxon>Bacteria</taxon>
        <taxon>Bacillati</taxon>
        <taxon>Actinomycetota</taxon>
        <taxon>Actinomycetes</taxon>
        <taxon>Mycobacteriales</taxon>
        <taxon>Nocardiaceae</taxon>
        <taxon>Rhodococcus</taxon>
    </lineage>
</organism>
<dbReference type="EMBL" id="CP000432">
    <property type="protein sequence ID" value="ABH00016.1"/>
    <property type="molecule type" value="Genomic_DNA"/>
</dbReference>
<dbReference type="GO" id="GO:0016491">
    <property type="term" value="F:oxidoreductase activity"/>
    <property type="evidence" value="ECO:0007669"/>
    <property type="project" value="InterPro"/>
</dbReference>
<keyword evidence="4" id="KW-0614">Plasmid</keyword>
<proteinExistence type="predicted"/>
<feature type="domain" description="FMN-dependent dehydrogenase" evidence="3">
    <location>
        <begin position="7"/>
        <end position="59"/>
    </location>
</feature>
<dbReference type="KEGG" id="rha:RHA1_ro08972"/>
<evidence type="ECO:0000256" key="1">
    <source>
        <dbReference type="ARBA" id="ARBA00001917"/>
    </source>
</evidence>
<keyword evidence="2" id="KW-0812">Transmembrane</keyword>
<geneLocation type="plasmid" evidence="4 5">
    <name>pRHL1</name>
</geneLocation>
<reference evidence="5" key="1">
    <citation type="journal article" date="2006" name="Proc. Natl. Acad. Sci. U.S.A.">
        <title>The complete genome of Rhodococcus sp. RHA1 provides insights into a catabolic powerhouse.</title>
        <authorList>
            <person name="McLeod M.P."/>
            <person name="Warren R.L."/>
            <person name="Hsiao W.W.L."/>
            <person name="Araki N."/>
            <person name="Myhre M."/>
            <person name="Fernandes C."/>
            <person name="Miyazawa D."/>
            <person name="Wong W."/>
            <person name="Lillquist A.L."/>
            <person name="Wang D."/>
            <person name="Dosanjh M."/>
            <person name="Hara H."/>
            <person name="Petrescu A."/>
            <person name="Morin R.D."/>
            <person name="Yang G."/>
            <person name="Stott J.M."/>
            <person name="Schein J.E."/>
            <person name="Shin H."/>
            <person name="Smailus D."/>
            <person name="Siddiqui A.S."/>
            <person name="Marra M.A."/>
            <person name="Jones S.J.M."/>
            <person name="Holt R."/>
            <person name="Brinkman F.S.L."/>
            <person name="Miyauchi K."/>
            <person name="Fukuda M."/>
            <person name="Davies J.E."/>
            <person name="Mohn W.W."/>
            <person name="Eltis L.D."/>
        </authorList>
    </citation>
    <scope>NUCLEOTIDE SEQUENCE [LARGE SCALE GENOMIC DNA]</scope>
    <source>
        <strain evidence="5">RHA1</strain>
    </source>
</reference>
<dbReference type="Proteomes" id="UP000008710">
    <property type="component" value="Plasmid pRHL1"/>
</dbReference>
<gene>
    <name evidence="4" type="ordered locus">RHA1_ro08972</name>
</gene>